<dbReference type="InParanoid" id="D9QFV7"/>
<evidence type="ECO:0000256" key="1">
    <source>
        <dbReference type="SAM" id="MobiDB-lite"/>
    </source>
</evidence>
<accession>D9QFV7</accession>
<protein>
    <submittedName>
        <fullName evidence="2">Uncharacterized protein</fullName>
    </submittedName>
</protein>
<feature type="region of interest" description="Disordered" evidence="1">
    <location>
        <begin position="92"/>
        <end position="111"/>
    </location>
</feature>
<proteinExistence type="predicted"/>
<dbReference type="OrthoDB" id="7208558at2"/>
<evidence type="ECO:0000313" key="2">
    <source>
        <dbReference type="EMBL" id="ADL00671.1"/>
    </source>
</evidence>
<dbReference type="HOGENOM" id="CLU_2153522_0_0_5"/>
<dbReference type="BioCyc" id="BSUB633149:G1GM8-1353-MONOMER"/>
<name>D9QFV7_BRESC</name>
<gene>
    <name evidence="2" type="ordered locus">Bresu_1359</name>
</gene>
<evidence type="ECO:0000313" key="3">
    <source>
        <dbReference type="Proteomes" id="UP000002696"/>
    </source>
</evidence>
<reference evidence="3" key="1">
    <citation type="journal article" date="2011" name="J. Bacteriol.">
        <title>Genome sequences of eight morphologically diverse alphaproteobacteria.</title>
        <authorList>
            <consortium name="US DOE Joint Genome Institute"/>
            <person name="Brown P.J."/>
            <person name="Kysela D.T."/>
            <person name="Buechlein A."/>
            <person name="Hemmerich C."/>
            <person name="Brun Y.V."/>
        </authorList>
    </citation>
    <scope>NUCLEOTIDE SEQUENCE [LARGE SCALE GENOMIC DNA]</scope>
    <source>
        <strain evidence="3">ATCC 15264 / DSM 4735 / LMG 14903 / NBRC 16000 / CB 81</strain>
    </source>
</reference>
<sequence length="111" mass="12624">MNDLRFALIRQGPADLDTTPIGQPDLSSLARAIERERKGRTIELVQRDDFEFETDRELHTVVEVWTLDMGNSRDSRIAVAWLNEGGRESLEPALLAARTDRPRAQPRQRAA</sequence>
<dbReference type="STRING" id="633149.Bresu_1359"/>
<dbReference type="KEGG" id="bsb:Bresu_1359"/>
<dbReference type="EMBL" id="CP002102">
    <property type="protein sequence ID" value="ADL00671.1"/>
    <property type="molecule type" value="Genomic_DNA"/>
</dbReference>
<dbReference type="Proteomes" id="UP000002696">
    <property type="component" value="Chromosome"/>
</dbReference>
<organism evidence="2 3">
    <name type="scientific">Brevundimonas subvibrioides (strain ATCC 15264 / DSM 4735 / LMG 14903 / NBRC 16000 / CB 81)</name>
    <name type="common">Caulobacter subvibrioides</name>
    <dbReference type="NCBI Taxonomy" id="633149"/>
    <lineage>
        <taxon>Bacteria</taxon>
        <taxon>Pseudomonadati</taxon>
        <taxon>Pseudomonadota</taxon>
        <taxon>Alphaproteobacteria</taxon>
        <taxon>Caulobacterales</taxon>
        <taxon>Caulobacteraceae</taxon>
        <taxon>Brevundimonas</taxon>
    </lineage>
</organism>
<keyword evidence="3" id="KW-1185">Reference proteome</keyword>
<dbReference type="AlphaFoldDB" id="D9QFV7"/>
<dbReference type="RefSeq" id="WP_013268774.1">
    <property type="nucleotide sequence ID" value="NC_014375.1"/>
</dbReference>